<evidence type="ECO:0000313" key="2">
    <source>
        <dbReference type="Proteomes" id="UP001177021"/>
    </source>
</evidence>
<comment type="caution">
    <text evidence="1">The sequence shown here is derived from an EMBL/GenBank/DDBJ whole genome shotgun (WGS) entry which is preliminary data.</text>
</comment>
<protein>
    <submittedName>
        <fullName evidence="1">Uncharacterized protein</fullName>
    </submittedName>
</protein>
<dbReference type="EMBL" id="CASHSV030000002">
    <property type="protein sequence ID" value="CAJ2634122.1"/>
    <property type="molecule type" value="Genomic_DNA"/>
</dbReference>
<accession>A0ACB0IQK7</accession>
<sequence>MARGSENENRTSWTGSFYMKRKMTNSVRYRELRQTRLKREHEENQKIKEKAEAHLYTVIKVVRDEDLAEQIGKDIFFDLVNHDKVRSFRVKKQTSFNVFKEEVAKEFGIPARFQRFWLWAKRQNHTFRPCRPLTQIEEAGPVGQLKPVKNDEEEELRLFLEVERGLDLHPIALLEKSEDDILLFFKLYDPEKEELRYVGRLLVNPTGEPSEILTRLNELAGYDPVEEIKIYEEIKFIPKVMCEPVDENLTFNGNQLENGDILCFQKASAIDTEKHIRYPDVPSYLEYVHNCYPDAASYLEYVHNHRVFFGPSDMESEDEEALEEQNENILAKETNVDKNTEAQQSKVDIDTSKANTSKFVSKDFEEIDAMIDEDAIAAIDRVLSEGITLTLKSQHSVHGQEVPKLDPNLPEQLLQELRDIAFKEDLVEKFREGLNPKVNFNAVKEKIYSNTDAFSSHQLELVGVVVNLLNNIVMMYEKLENLKKEQDTAKKSTDQNNEALKETRQKILTSKISFTNNQTQLNSLDAQLADFKAKLEKLKGDRTKIAEIQDQEKHRISSLNKEVRLIFRRLLGDQIKLKSVEDQILEAQTELESHEKLYRIFKATPPF</sequence>
<keyword evidence="2" id="KW-1185">Reference proteome</keyword>
<proteinExistence type="predicted"/>
<evidence type="ECO:0000313" key="1">
    <source>
        <dbReference type="EMBL" id="CAJ2634122.1"/>
    </source>
</evidence>
<name>A0ACB0IQK7_TRIPR</name>
<organism evidence="1 2">
    <name type="scientific">Trifolium pratense</name>
    <name type="common">Red clover</name>
    <dbReference type="NCBI Taxonomy" id="57577"/>
    <lineage>
        <taxon>Eukaryota</taxon>
        <taxon>Viridiplantae</taxon>
        <taxon>Streptophyta</taxon>
        <taxon>Embryophyta</taxon>
        <taxon>Tracheophyta</taxon>
        <taxon>Spermatophyta</taxon>
        <taxon>Magnoliopsida</taxon>
        <taxon>eudicotyledons</taxon>
        <taxon>Gunneridae</taxon>
        <taxon>Pentapetalae</taxon>
        <taxon>rosids</taxon>
        <taxon>fabids</taxon>
        <taxon>Fabales</taxon>
        <taxon>Fabaceae</taxon>
        <taxon>Papilionoideae</taxon>
        <taxon>50 kb inversion clade</taxon>
        <taxon>NPAAA clade</taxon>
        <taxon>Hologalegina</taxon>
        <taxon>IRL clade</taxon>
        <taxon>Trifolieae</taxon>
        <taxon>Trifolium</taxon>
    </lineage>
</organism>
<dbReference type="Proteomes" id="UP001177021">
    <property type="component" value="Unassembled WGS sequence"/>
</dbReference>
<gene>
    <name evidence="1" type="ORF">MILVUS5_LOCUS5101</name>
</gene>
<reference evidence="1" key="1">
    <citation type="submission" date="2023-10" db="EMBL/GenBank/DDBJ databases">
        <authorList>
            <person name="Rodriguez Cubillos JULIANA M."/>
            <person name="De Vega J."/>
        </authorList>
    </citation>
    <scope>NUCLEOTIDE SEQUENCE</scope>
</reference>